<dbReference type="PANTHER" id="PTHR32305">
    <property type="match status" value="1"/>
</dbReference>
<dbReference type="RefSeq" id="WP_157300230.1">
    <property type="nucleotide sequence ID" value="NZ_BAAAZB010000025.1"/>
</dbReference>
<keyword evidence="2" id="KW-1185">Reference proteome</keyword>
<dbReference type="OrthoDB" id="671415at2"/>
<dbReference type="NCBIfam" id="TIGR03696">
    <property type="entry name" value="Rhs_assc_core"/>
    <property type="match status" value="1"/>
</dbReference>
<organism evidence="1 2">
    <name type="scientific">Chitinophaga oryziterrae</name>
    <dbReference type="NCBI Taxonomy" id="1031224"/>
    <lineage>
        <taxon>Bacteria</taxon>
        <taxon>Pseudomonadati</taxon>
        <taxon>Bacteroidota</taxon>
        <taxon>Chitinophagia</taxon>
        <taxon>Chitinophagales</taxon>
        <taxon>Chitinophagaceae</taxon>
        <taxon>Chitinophaga</taxon>
    </lineage>
</organism>
<name>A0A6N8JBV1_9BACT</name>
<protein>
    <recommendedName>
        <fullName evidence="3">RHS repeat-associated core domain-containing protein</fullName>
    </recommendedName>
</protein>
<evidence type="ECO:0000313" key="2">
    <source>
        <dbReference type="Proteomes" id="UP000468388"/>
    </source>
</evidence>
<gene>
    <name evidence="1" type="ORF">GO495_13450</name>
</gene>
<reference evidence="1 2" key="1">
    <citation type="submission" date="2019-12" db="EMBL/GenBank/DDBJ databases">
        <title>The draft genomic sequence of strain Chitinophaga oryziterrae JCM 16595.</title>
        <authorList>
            <person name="Zhang X."/>
        </authorList>
    </citation>
    <scope>NUCLEOTIDE SEQUENCE [LARGE SCALE GENOMIC DNA]</scope>
    <source>
        <strain evidence="1 2">JCM 16595</strain>
    </source>
</reference>
<dbReference type="AlphaFoldDB" id="A0A6N8JBV1"/>
<comment type="caution">
    <text evidence="1">The sequence shown here is derived from an EMBL/GenBank/DDBJ whole genome shotgun (WGS) entry which is preliminary data.</text>
</comment>
<evidence type="ECO:0000313" key="1">
    <source>
        <dbReference type="EMBL" id="MVT41592.1"/>
    </source>
</evidence>
<dbReference type="Gene3D" id="2.180.10.10">
    <property type="entry name" value="RHS repeat-associated core"/>
    <property type="match status" value="1"/>
</dbReference>
<sequence length="327" mass="37525">MIRKNLAGAMVRKTDTIEYYNIYPFAATAKIVLSKRSPQKMFVYNREGLVIDSVSLKAGKYASLMAEKEDVFFLYRGWLELQWQQAQEHKQEGIKLLNSKAEVYNQTSFLENREQIQYAVVNLEQLQNSIDDKISSLIVPVQKDVEQLLFDLYRDQESEIIYLGAIGFGYTVSYKRGNKRYKLTDHRGNVLATVSDKKVGVSANSNTIDHYEADIVSAQDYFPFGMQMPGRGFNSSKYRYGYNDKENDNEVKGDGNQQDYGMRVSDPRLGRFLSVDPIITKYPGLTPYRFASNRPIDGIDMDGLEVVKKPNPKKCREMVRGKTEWGN</sequence>
<dbReference type="Proteomes" id="UP000468388">
    <property type="component" value="Unassembled WGS sequence"/>
</dbReference>
<dbReference type="InterPro" id="IPR050708">
    <property type="entry name" value="T6SS_VgrG/RHS"/>
</dbReference>
<proteinExistence type="predicted"/>
<dbReference type="PANTHER" id="PTHR32305:SF15">
    <property type="entry name" value="PROTEIN RHSA-RELATED"/>
    <property type="match status" value="1"/>
</dbReference>
<accession>A0A6N8JBV1</accession>
<evidence type="ECO:0008006" key="3">
    <source>
        <dbReference type="Google" id="ProtNLM"/>
    </source>
</evidence>
<dbReference type="EMBL" id="WRXO01000003">
    <property type="protein sequence ID" value="MVT41592.1"/>
    <property type="molecule type" value="Genomic_DNA"/>
</dbReference>
<dbReference type="InterPro" id="IPR022385">
    <property type="entry name" value="Rhs_assc_core"/>
</dbReference>